<evidence type="ECO:0000313" key="2">
    <source>
        <dbReference type="EMBL" id="SFG01471.1"/>
    </source>
</evidence>
<reference evidence="2 3" key="1">
    <citation type="submission" date="2016-10" db="EMBL/GenBank/DDBJ databases">
        <authorList>
            <person name="de Groot N.N."/>
        </authorList>
    </citation>
    <scope>NUCLEOTIDE SEQUENCE [LARGE SCALE GENOMIC DNA]</scope>
    <source>
        <strain evidence="2 3">DSM 43019</strain>
    </source>
</reference>
<proteinExistence type="predicted"/>
<evidence type="ECO:0000313" key="3">
    <source>
        <dbReference type="Proteomes" id="UP000199645"/>
    </source>
</evidence>
<dbReference type="InterPro" id="IPR043128">
    <property type="entry name" value="Rev_trsase/Diguanyl_cyclase"/>
</dbReference>
<feature type="domain" description="GGDEF" evidence="1">
    <location>
        <begin position="384"/>
        <end position="517"/>
    </location>
</feature>
<dbReference type="PROSITE" id="PS50887">
    <property type="entry name" value="GGDEF"/>
    <property type="match status" value="1"/>
</dbReference>
<dbReference type="RefSeq" id="WP_093622485.1">
    <property type="nucleotide sequence ID" value="NZ_BOMT01000128.1"/>
</dbReference>
<dbReference type="GO" id="GO:0052621">
    <property type="term" value="F:diguanylate cyclase activity"/>
    <property type="evidence" value="ECO:0007669"/>
    <property type="project" value="TreeGrafter"/>
</dbReference>
<dbReference type="InterPro" id="IPR000160">
    <property type="entry name" value="GGDEF_dom"/>
</dbReference>
<dbReference type="AlphaFoldDB" id="A0A1I2NJJ6"/>
<gene>
    <name evidence="2" type="ORF">SAMN05421541_1444</name>
</gene>
<dbReference type="SMART" id="SM00267">
    <property type="entry name" value="GGDEF"/>
    <property type="match status" value="1"/>
</dbReference>
<dbReference type="PANTHER" id="PTHR45138:SF9">
    <property type="entry name" value="DIGUANYLATE CYCLASE DGCM-RELATED"/>
    <property type="match status" value="1"/>
</dbReference>
<organism evidence="2 3">
    <name type="scientific">Actinoplanes philippinensis</name>
    <dbReference type="NCBI Taxonomy" id="35752"/>
    <lineage>
        <taxon>Bacteria</taxon>
        <taxon>Bacillati</taxon>
        <taxon>Actinomycetota</taxon>
        <taxon>Actinomycetes</taxon>
        <taxon>Micromonosporales</taxon>
        <taxon>Micromonosporaceae</taxon>
        <taxon>Actinoplanes</taxon>
    </lineage>
</organism>
<evidence type="ECO:0000259" key="1">
    <source>
        <dbReference type="PROSITE" id="PS50887"/>
    </source>
</evidence>
<dbReference type="GO" id="GO:1902201">
    <property type="term" value="P:negative regulation of bacterial-type flagellum-dependent cell motility"/>
    <property type="evidence" value="ECO:0007669"/>
    <property type="project" value="TreeGrafter"/>
</dbReference>
<dbReference type="CDD" id="cd01949">
    <property type="entry name" value="GGDEF"/>
    <property type="match status" value="1"/>
</dbReference>
<dbReference type="STRING" id="35752.SAMN05421541_1444"/>
<dbReference type="NCBIfam" id="TIGR00254">
    <property type="entry name" value="GGDEF"/>
    <property type="match status" value="1"/>
</dbReference>
<dbReference type="GO" id="GO:0005886">
    <property type="term" value="C:plasma membrane"/>
    <property type="evidence" value="ECO:0007669"/>
    <property type="project" value="TreeGrafter"/>
</dbReference>
<dbReference type="SUPFAM" id="SSF55073">
    <property type="entry name" value="Nucleotide cyclase"/>
    <property type="match status" value="1"/>
</dbReference>
<dbReference type="OrthoDB" id="23692at2"/>
<dbReference type="Proteomes" id="UP000199645">
    <property type="component" value="Unassembled WGS sequence"/>
</dbReference>
<dbReference type="Pfam" id="PF00990">
    <property type="entry name" value="GGDEF"/>
    <property type="match status" value="1"/>
</dbReference>
<dbReference type="PANTHER" id="PTHR45138">
    <property type="entry name" value="REGULATORY COMPONENTS OF SENSORY TRANSDUCTION SYSTEM"/>
    <property type="match status" value="1"/>
</dbReference>
<dbReference type="InterPro" id="IPR029787">
    <property type="entry name" value="Nucleotide_cyclase"/>
</dbReference>
<dbReference type="GO" id="GO:0043709">
    <property type="term" value="P:cell adhesion involved in single-species biofilm formation"/>
    <property type="evidence" value="ECO:0007669"/>
    <property type="project" value="TreeGrafter"/>
</dbReference>
<protein>
    <submittedName>
        <fullName evidence="2">Diguanylate cyclase (GGDEF) domain-containing protein</fullName>
    </submittedName>
</protein>
<sequence>MDGRSSDTTRLLSAVRELEASFEIDPAAALRWAAEAEETGRAAGDVELELRGQALAADALLRQVETTGDATRILRTVGFRAAEHDLPLLQARVHRLLSRVAANMGDYAGQLDHALRGLELLPGAAGSRLRVMHLMALAESLYRTRSIESAIGRYREAEQVALAAGDTQFCSYVLNDLAYALFAAGRAAEAEPVMARLLALLAGEGRDPIPPMLDTLARIQLAVGRTREAVETAERLVASEFDPEYPEAEAEAALTLAAAYHQAGATAHAQTALDRARGLAAAPALARVRAHVLQEQAELCATLGDFRAAFVAYKAYHEASEELSSREREAQARIRQAAFETAEARRDAESFREQSLRDPLTGLHNRRYVDTCLPSLLTGGTGARPVTVAIVDADHFKTINDTCSHDIGDQVLIALAALVAQAAPAEIGFTARLGGEEFLVVLAGLPREEALARVEALRVAVQDHAWQLLTGNLPVTVSIGVAYGHHPVRPSEVLRAADRNLYAAKHGGRNRVVDRIGSDVAGVA</sequence>
<dbReference type="SUPFAM" id="SSF48452">
    <property type="entry name" value="TPR-like"/>
    <property type="match status" value="2"/>
</dbReference>
<dbReference type="EMBL" id="FONV01000044">
    <property type="protein sequence ID" value="SFG01471.1"/>
    <property type="molecule type" value="Genomic_DNA"/>
</dbReference>
<dbReference type="InterPro" id="IPR011990">
    <property type="entry name" value="TPR-like_helical_dom_sf"/>
</dbReference>
<name>A0A1I2NJJ6_9ACTN</name>
<keyword evidence="3" id="KW-1185">Reference proteome</keyword>
<dbReference type="Gene3D" id="1.25.40.10">
    <property type="entry name" value="Tetratricopeptide repeat domain"/>
    <property type="match status" value="1"/>
</dbReference>
<accession>A0A1I2NJJ6</accession>
<dbReference type="Gene3D" id="3.30.70.270">
    <property type="match status" value="1"/>
</dbReference>
<dbReference type="InterPro" id="IPR050469">
    <property type="entry name" value="Diguanylate_Cyclase"/>
</dbReference>